<evidence type="ECO:0000256" key="6">
    <source>
        <dbReference type="ARBA" id="ARBA00023136"/>
    </source>
</evidence>
<organism evidence="11 12">
    <name type="scientific">Methanothrix thermoacetophila (strain DSM 6194 / JCM 14653 / NBRC 101360 / PT)</name>
    <name type="common">Methanosaeta thermophila</name>
    <dbReference type="NCBI Taxonomy" id="349307"/>
    <lineage>
        <taxon>Archaea</taxon>
        <taxon>Methanobacteriati</taxon>
        <taxon>Methanobacteriota</taxon>
        <taxon>Stenosarchaea group</taxon>
        <taxon>Methanomicrobia</taxon>
        <taxon>Methanotrichales</taxon>
        <taxon>Methanotrichaceae</taxon>
        <taxon>Methanothrix</taxon>
    </lineage>
</organism>
<evidence type="ECO:0000259" key="10">
    <source>
        <dbReference type="PROSITE" id="PS51202"/>
    </source>
</evidence>
<dbReference type="PRINTS" id="PR01333">
    <property type="entry name" value="2POREKCHANEL"/>
</dbReference>
<dbReference type="PROSITE" id="PS51202">
    <property type="entry name" value="RCK_C"/>
    <property type="match status" value="1"/>
</dbReference>
<keyword evidence="6 8" id="KW-0472">Membrane</keyword>
<dbReference type="InterPro" id="IPR036721">
    <property type="entry name" value="RCK_C_sf"/>
</dbReference>
<evidence type="ECO:0000313" key="11">
    <source>
        <dbReference type="EMBL" id="ABK14189.1"/>
    </source>
</evidence>
<dbReference type="AlphaFoldDB" id="A0B665"/>
<dbReference type="InterPro" id="IPR003280">
    <property type="entry name" value="2pore_dom_K_chnl"/>
</dbReference>
<dbReference type="GO" id="GO:0005267">
    <property type="term" value="F:potassium channel activity"/>
    <property type="evidence" value="ECO:0007669"/>
    <property type="project" value="InterPro"/>
</dbReference>
<feature type="transmembrane region" description="Helical" evidence="8">
    <location>
        <begin position="12"/>
        <end position="34"/>
    </location>
</feature>
<dbReference type="STRING" id="349307.Mthe_0396"/>
<feature type="domain" description="RCK N-terminal" evidence="9">
    <location>
        <begin position="336"/>
        <end position="448"/>
    </location>
</feature>
<dbReference type="Proteomes" id="UP000000674">
    <property type="component" value="Chromosome"/>
</dbReference>
<evidence type="ECO:0000256" key="1">
    <source>
        <dbReference type="ARBA" id="ARBA00004651"/>
    </source>
</evidence>
<evidence type="ECO:0000313" key="12">
    <source>
        <dbReference type="Proteomes" id="UP000000674"/>
    </source>
</evidence>
<dbReference type="SUPFAM" id="SSF51735">
    <property type="entry name" value="NAD(P)-binding Rossmann-fold domains"/>
    <property type="match status" value="2"/>
</dbReference>
<dbReference type="RefSeq" id="WP_011695587.1">
    <property type="nucleotide sequence ID" value="NC_008553.1"/>
</dbReference>
<accession>A0B665</accession>
<evidence type="ECO:0000256" key="5">
    <source>
        <dbReference type="ARBA" id="ARBA00023065"/>
    </source>
</evidence>
<evidence type="ECO:0000256" key="4">
    <source>
        <dbReference type="ARBA" id="ARBA00022989"/>
    </source>
</evidence>
<feature type="domain" description="RCK C-terminal" evidence="10">
    <location>
        <begin position="249"/>
        <end position="332"/>
    </location>
</feature>
<gene>
    <name evidence="11" type="ordered locus">Mthe_0396</name>
</gene>
<dbReference type="Pfam" id="PF02080">
    <property type="entry name" value="TrkA_C"/>
    <property type="match status" value="1"/>
</dbReference>
<reference evidence="11 12" key="1">
    <citation type="submission" date="2006-10" db="EMBL/GenBank/DDBJ databases">
        <title>Complete sequence of Methanosaeta thermophila PT.</title>
        <authorList>
            <consortium name="US DOE Joint Genome Institute"/>
            <person name="Copeland A."/>
            <person name="Lucas S."/>
            <person name="Lapidus A."/>
            <person name="Barry K."/>
            <person name="Detter J.C."/>
            <person name="Glavina del Rio T."/>
            <person name="Hammon N."/>
            <person name="Israni S."/>
            <person name="Pitluck S."/>
            <person name="Chain P."/>
            <person name="Malfatti S."/>
            <person name="Shin M."/>
            <person name="Vergez L."/>
            <person name="Schmutz J."/>
            <person name="Larimer F."/>
            <person name="Land M."/>
            <person name="Hauser L."/>
            <person name="Kyrpides N."/>
            <person name="Kim E."/>
            <person name="Smith K.S."/>
            <person name="Ingram-Smith C."/>
            <person name="Richardson P."/>
        </authorList>
    </citation>
    <scope>NUCLEOTIDE SEQUENCE [LARGE SCALE GENOMIC DNA]</scope>
    <source>
        <strain evidence="12">DSM 6194 / JCM 14653 / NBRC 101360 / PT</strain>
    </source>
</reference>
<dbReference type="InterPro" id="IPR003148">
    <property type="entry name" value="RCK_N"/>
</dbReference>
<dbReference type="HOGENOM" id="CLU_035216_0_0_2"/>
<dbReference type="InterPro" id="IPR036291">
    <property type="entry name" value="NAD(P)-bd_dom_sf"/>
</dbReference>
<dbReference type="PROSITE" id="PS51201">
    <property type="entry name" value="RCK_N"/>
    <property type="match status" value="2"/>
</dbReference>
<keyword evidence="3 8" id="KW-0812">Transmembrane</keyword>
<dbReference type="EMBL" id="CP000477">
    <property type="protein sequence ID" value="ABK14189.1"/>
    <property type="molecule type" value="Genomic_DNA"/>
</dbReference>
<dbReference type="GeneID" id="4463198"/>
<evidence type="ECO:0000259" key="9">
    <source>
        <dbReference type="PROSITE" id="PS51201"/>
    </source>
</evidence>
<dbReference type="Pfam" id="PF07885">
    <property type="entry name" value="Ion_trans_2"/>
    <property type="match status" value="1"/>
</dbReference>
<dbReference type="KEGG" id="mtp:Mthe_0396"/>
<feature type="transmembrane region" description="Helical" evidence="8">
    <location>
        <begin position="71"/>
        <end position="97"/>
    </location>
</feature>
<dbReference type="Gene3D" id="1.10.287.70">
    <property type="match status" value="1"/>
</dbReference>
<keyword evidence="12" id="KW-1185">Reference proteome</keyword>
<dbReference type="OrthoDB" id="43518at2157"/>
<proteinExistence type="predicted"/>
<dbReference type="SUPFAM" id="SSF116726">
    <property type="entry name" value="TrkA C-terminal domain-like"/>
    <property type="match status" value="1"/>
</dbReference>
<comment type="subcellular location">
    <subcellularLocation>
        <location evidence="1">Cell membrane</location>
        <topology evidence="1">Multi-pass membrane protein</topology>
    </subcellularLocation>
</comment>
<dbReference type="Gene3D" id="3.40.50.720">
    <property type="entry name" value="NAD(P)-binding Rossmann-like Domain"/>
    <property type="match status" value="2"/>
</dbReference>
<dbReference type="SUPFAM" id="SSF81324">
    <property type="entry name" value="Voltage-gated potassium channels"/>
    <property type="match status" value="1"/>
</dbReference>
<keyword evidence="2" id="KW-0813">Transport</keyword>
<feature type="domain" description="RCK N-terminal" evidence="9">
    <location>
        <begin position="113"/>
        <end position="227"/>
    </location>
</feature>
<dbReference type="PANTHER" id="PTHR43833:SF13">
    <property type="entry name" value="POTASSIUM CHANNEL PROTEIN 2-RELATED"/>
    <property type="match status" value="1"/>
</dbReference>
<evidence type="ECO:0000256" key="3">
    <source>
        <dbReference type="ARBA" id="ARBA00022692"/>
    </source>
</evidence>
<name>A0B665_METTP</name>
<dbReference type="Pfam" id="PF02254">
    <property type="entry name" value="TrkA_N"/>
    <property type="match status" value="2"/>
</dbReference>
<keyword evidence="5" id="KW-0406">Ion transport</keyword>
<protein>
    <submittedName>
        <fullName evidence="11">TrkA-N domain protein</fullName>
    </submittedName>
</protein>
<keyword evidence="4 8" id="KW-1133">Transmembrane helix</keyword>
<dbReference type="InterPro" id="IPR006037">
    <property type="entry name" value="RCK_C"/>
</dbReference>
<evidence type="ECO:0000256" key="7">
    <source>
        <dbReference type="ARBA" id="ARBA00023303"/>
    </source>
</evidence>
<dbReference type="InterPro" id="IPR013099">
    <property type="entry name" value="K_chnl_dom"/>
</dbReference>
<dbReference type="PANTHER" id="PTHR43833">
    <property type="entry name" value="POTASSIUM CHANNEL PROTEIN 2-RELATED-RELATED"/>
    <property type="match status" value="1"/>
</dbReference>
<keyword evidence="7" id="KW-0407">Ion channel</keyword>
<dbReference type="GO" id="GO:0005886">
    <property type="term" value="C:plasma membrane"/>
    <property type="evidence" value="ECO:0007669"/>
    <property type="project" value="UniProtKB-SubCell"/>
</dbReference>
<evidence type="ECO:0000256" key="2">
    <source>
        <dbReference type="ARBA" id="ARBA00022448"/>
    </source>
</evidence>
<dbReference type="Gene3D" id="3.30.70.1450">
    <property type="entry name" value="Regulator of K+ conductance, C-terminal domain"/>
    <property type="match status" value="1"/>
</dbReference>
<sequence>MVESIDARGAARAVFFTVVIVAVYSAIYMILMRYEGRSELAHPMNAVYWVVMTITTVGYGDIVFSSSLGRLFSIVVSLSGIALVFAFVLPGIVTPWFEHLGRELPERVPEWMSGHILICGYGPMVERLTERLDEMGIEFAIVESRESVARSIFKRYITVWGDPSDVQVLRNANISTARMVMVNYTDEVNADVILTIREVSRVEIIAMVEDLRHSRFLSYAGASRVLSPKTMLGTFVAQISNPSCGECIFPGAVQLFGTLSLVEVPVLPGSPLSEREISDPLLIQTGAAIAGLWKRGEFMPRPAGTERISTGSVVLAVGDSEQLMRLRSLGAGDEMEKRFLVVGYGDVGQRLVRVLCEHGVVPVVVDRRDLATDRFEHVRGDGYSEDVLVRAGVKEATCIMIMLNNDHDAIYATLVARNLNPDAFIIARANHLKTTEKLYRAGADYVASVPMVGARCS</sequence>
<dbReference type="InterPro" id="IPR050721">
    <property type="entry name" value="Trk_Ktr_HKT_K-transport"/>
</dbReference>
<feature type="transmembrane region" description="Helical" evidence="8">
    <location>
        <begin position="46"/>
        <end position="64"/>
    </location>
</feature>
<evidence type="ECO:0000256" key="8">
    <source>
        <dbReference type="SAM" id="Phobius"/>
    </source>
</evidence>